<dbReference type="InterPro" id="IPR001930">
    <property type="entry name" value="Peptidase_M1"/>
</dbReference>
<comment type="caution">
    <text evidence="14">The sequence shown here is derived from an EMBL/GenBank/DDBJ whole genome shotgun (WGS) entry which is preliminary data.</text>
</comment>
<evidence type="ECO:0000313" key="15">
    <source>
        <dbReference type="Proteomes" id="UP000036908"/>
    </source>
</evidence>
<proteinExistence type="inferred from homology"/>
<dbReference type="SUPFAM" id="SSF55486">
    <property type="entry name" value="Metalloproteases ('zincins'), catalytic domain"/>
    <property type="match status" value="1"/>
</dbReference>
<evidence type="ECO:0000256" key="4">
    <source>
        <dbReference type="ARBA" id="ARBA00012564"/>
    </source>
</evidence>
<dbReference type="Gene3D" id="2.60.40.1730">
    <property type="entry name" value="tricorn interacting facor f3 domain"/>
    <property type="match status" value="1"/>
</dbReference>
<comment type="catalytic activity">
    <reaction evidence="1">
        <text>Release of an N-terminal amino acid, Xaa-|-Yaa- from a peptide, amide or arylamide. Xaa is preferably Ala, but may be most amino acids including Pro (slow action). When a terminal hydrophobic residue is followed by a prolyl residue, the two may be released as an intact Xaa-Pro dipeptide.</text>
        <dbReference type="EC" id="3.4.11.2"/>
    </reaction>
</comment>
<dbReference type="RefSeq" id="WP_053222603.1">
    <property type="nucleotide sequence ID" value="NZ_JSVA01000006.1"/>
</dbReference>
<gene>
    <name evidence="14" type="ORF">OB69_04990</name>
</gene>
<dbReference type="InterPro" id="IPR027268">
    <property type="entry name" value="Peptidase_M4/M1_CTD_sf"/>
</dbReference>
<dbReference type="PATRIC" id="fig|1566026.4.peg.2822"/>
<dbReference type="GO" id="GO:0006508">
    <property type="term" value="P:proteolysis"/>
    <property type="evidence" value="ECO:0007669"/>
    <property type="project" value="UniProtKB-KW"/>
</dbReference>
<dbReference type="SUPFAM" id="SSF63737">
    <property type="entry name" value="Leukotriene A4 hydrolase N-terminal domain"/>
    <property type="match status" value="1"/>
</dbReference>
<organism evidence="14 15">
    <name type="scientific">Roseivirga seohaensis subsp. aquiponti</name>
    <dbReference type="NCBI Taxonomy" id="1566026"/>
    <lineage>
        <taxon>Bacteria</taxon>
        <taxon>Pseudomonadati</taxon>
        <taxon>Bacteroidota</taxon>
        <taxon>Cytophagia</taxon>
        <taxon>Cytophagales</taxon>
        <taxon>Roseivirgaceae</taxon>
        <taxon>Roseivirga</taxon>
    </lineage>
</organism>
<name>A0A0L8AN58_9BACT</name>
<evidence type="ECO:0000256" key="1">
    <source>
        <dbReference type="ARBA" id="ARBA00000098"/>
    </source>
</evidence>
<dbReference type="Proteomes" id="UP000036908">
    <property type="component" value="Unassembled WGS sequence"/>
</dbReference>
<protein>
    <recommendedName>
        <fullName evidence="5">Aminopeptidase N</fullName>
        <ecNumber evidence="4">3.4.11.2</ecNumber>
    </recommendedName>
</protein>
<keyword evidence="6" id="KW-0645">Protease</keyword>
<evidence type="ECO:0000256" key="11">
    <source>
        <dbReference type="SAM" id="SignalP"/>
    </source>
</evidence>
<evidence type="ECO:0000256" key="9">
    <source>
        <dbReference type="ARBA" id="ARBA00022833"/>
    </source>
</evidence>
<dbReference type="InterPro" id="IPR014782">
    <property type="entry name" value="Peptidase_M1_dom"/>
</dbReference>
<dbReference type="Pfam" id="PF17900">
    <property type="entry name" value="Peptidase_M1_N"/>
    <property type="match status" value="1"/>
</dbReference>
<dbReference type="GO" id="GO:0008270">
    <property type="term" value="F:zinc ion binding"/>
    <property type="evidence" value="ECO:0007669"/>
    <property type="project" value="InterPro"/>
</dbReference>
<evidence type="ECO:0000256" key="3">
    <source>
        <dbReference type="ARBA" id="ARBA00010136"/>
    </source>
</evidence>
<evidence type="ECO:0000256" key="6">
    <source>
        <dbReference type="ARBA" id="ARBA00022670"/>
    </source>
</evidence>
<dbReference type="Gene3D" id="1.10.390.10">
    <property type="entry name" value="Neutral Protease Domain 2"/>
    <property type="match status" value="1"/>
</dbReference>
<dbReference type="Pfam" id="PF01433">
    <property type="entry name" value="Peptidase_M1"/>
    <property type="match status" value="1"/>
</dbReference>
<evidence type="ECO:0000259" key="13">
    <source>
        <dbReference type="Pfam" id="PF17900"/>
    </source>
</evidence>
<keyword evidence="11" id="KW-0732">Signal</keyword>
<keyword evidence="7" id="KW-0479">Metal-binding</keyword>
<evidence type="ECO:0000256" key="7">
    <source>
        <dbReference type="ARBA" id="ARBA00022723"/>
    </source>
</evidence>
<dbReference type="GO" id="GO:0016285">
    <property type="term" value="F:alanyl aminopeptidase activity"/>
    <property type="evidence" value="ECO:0007669"/>
    <property type="project" value="UniProtKB-EC"/>
</dbReference>
<feature type="chain" id="PRO_5005580466" description="Aminopeptidase N" evidence="11">
    <location>
        <begin position="20"/>
        <end position="857"/>
    </location>
</feature>
<evidence type="ECO:0000256" key="10">
    <source>
        <dbReference type="ARBA" id="ARBA00023049"/>
    </source>
</evidence>
<evidence type="ECO:0000259" key="12">
    <source>
        <dbReference type="Pfam" id="PF01433"/>
    </source>
</evidence>
<feature type="domain" description="Peptidase M1 membrane alanine aminopeptidase" evidence="12">
    <location>
        <begin position="253"/>
        <end position="461"/>
    </location>
</feature>
<dbReference type="InterPro" id="IPR050344">
    <property type="entry name" value="Peptidase_M1_aminopeptidases"/>
</dbReference>
<dbReference type="OrthoDB" id="100605at2"/>
<dbReference type="EC" id="3.4.11.2" evidence="4"/>
<dbReference type="GO" id="GO:0043171">
    <property type="term" value="P:peptide catabolic process"/>
    <property type="evidence" value="ECO:0007669"/>
    <property type="project" value="TreeGrafter"/>
</dbReference>
<dbReference type="GO" id="GO:0016020">
    <property type="term" value="C:membrane"/>
    <property type="evidence" value="ECO:0007669"/>
    <property type="project" value="TreeGrafter"/>
</dbReference>
<feature type="domain" description="Aminopeptidase N-like N-terminal" evidence="13">
    <location>
        <begin position="134"/>
        <end position="207"/>
    </location>
</feature>
<feature type="signal peptide" evidence="11">
    <location>
        <begin position="1"/>
        <end position="19"/>
    </location>
</feature>
<dbReference type="PANTHER" id="PTHR11533:SF299">
    <property type="entry name" value="AMINOPEPTIDASE"/>
    <property type="match status" value="1"/>
</dbReference>
<dbReference type="CDD" id="cd09602">
    <property type="entry name" value="M1_APN"/>
    <property type="match status" value="1"/>
</dbReference>
<dbReference type="PRINTS" id="PR00756">
    <property type="entry name" value="ALADIPTASE"/>
</dbReference>
<keyword evidence="10" id="KW-0482">Metalloprotease</keyword>
<dbReference type="GO" id="GO:0070006">
    <property type="term" value="F:metalloaminopeptidase activity"/>
    <property type="evidence" value="ECO:0007669"/>
    <property type="project" value="TreeGrafter"/>
</dbReference>
<keyword evidence="15" id="KW-1185">Reference proteome</keyword>
<dbReference type="InterPro" id="IPR042097">
    <property type="entry name" value="Aminopeptidase_N-like_N_sf"/>
</dbReference>
<evidence type="ECO:0000256" key="8">
    <source>
        <dbReference type="ARBA" id="ARBA00022801"/>
    </source>
</evidence>
<dbReference type="EMBL" id="JSVA01000006">
    <property type="protein sequence ID" value="KOF03655.1"/>
    <property type="molecule type" value="Genomic_DNA"/>
</dbReference>
<accession>A0A0L8AN58</accession>
<dbReference type="GO" id="GO:0005737">
    <property type="term" value="C:cytoplasm"/>
    <property type="evidence" value="ECO:0007669"/>
    <property type="project" value="TreeGrafter"/>
</dbReference>
<comment type="similarity">
    <text evidence="3">Belongs to the peptidase M1 family.</text>
</comment>
<sequence length="857" mass="98479">MKKLLLFCLLPFLIFSCNSKNEFEGIENGVSLVLAKSRKAIVSNINYTLEFRVPEALAQPIQSLETLTFNLSDNSKDLLLDFRESADKLKGIIVNDQSTEINFKNEHIIISKDLLRRGKNIIEINFFAGETSLNRKEEFMYTLLVPDRARTLFPSFDQPNLKATYDLTLDLPESWTAIANGPVALLSVKDGRKNIQFEKSDLISTYLFSFVAGKFKTETRNVGGMEMTMLHRETDSEKVARNLDLIFYLHGASIQWLQEYTGIPYPFKKFDFALIPSFQYGGMEHVGAIQYQANSLLLDEDPSQSQLLSRASLIAHETAHMWFGDLVTMDWFNDVWTKEVFANFMAAKMVNPSFPEIDHELNFLVRHYPSAYGVDRTEGANPIRQELNNLNEAGQMYGAIIYNKAPIMMRQLEMLIGEQLFQEGMQEYLKTYSHSNATWPDLINILDKKTPEDLKTWSEVWVNTPGRPEFQLELVREQGMLNQMRLSQFDPLGKNRVWPQVFSAAAWLDQTKVYKKIISKQAVLDIDLPILRLGDLVLNADGRGYGLFEADINMVTQRYSRMTDVEKGTTFVNLYENFLDGRVPRVGYIEMVKWVIAKEENELILNLVLGQLNNIYWSYLTEDERASVAPDLERTLYFLMETKSEKPSVKKIYFNAFRNITITQNNVGRLYDIWNGAKVKGLNLSENDLVGLASQLAIRLPDRADAILKQQLDSIKNPDTKRRFEFVMPALSNSKQVRDAFFESLKDEKNRQTESWVLSALAALHHPLRKESSEKYILPSLELLKEIQETGDIFFPTRWLDQTLGNYNSASAVKTVRDFLKDNPDYNAQLKMKILQASDNLFRSERILGGKESLQQK</sequence>
<dbReference type="AlphaFoldDB" id="A0A0L8AN58"/>
<keyword evidence="8" id="KW-0378">Hydrolase</keyword>
<evidence type="ECO:0000313" key="14">
    <source>
        <dbReference type="EMBL" id="KOF03655.1"/>
    </source>
</evidence>
<evidence type="ECO:0000256" key="5">
    <source>
        <dbReference type="ARBA" id="ARBA00015611"/>
    </source>
</evidence>
<reference evidence="15" key="1">
    <citation type="submission" date="2014-11" db="EMBL/GenBank/DDBJ databases">
        <title>Genome sequencing of Roseivirga sp. D-25.</title>
        <authorList>
            <person name="Selvaratnam C."/>
            <person name="Thevarajoo S."/>
            <person name="Goh K.M."/>
            <person name="Eee R."/>
            <person name="Chan K.-G."/>
            <person name="Chong C.S."/>
        </authorList>
    </citation>
    <scope>NUCLEOTIDE SEQUENCE [LARGE SCALE GENOMIC DNA]</scope>
    <source>
        <strain evidence="15">D-25</strain>
    </source>
</reference>
<dbReference type="GO" id="GO:0005615">
    <property type="term" value="C:extracellular space"/>
    <property type="evidence" value="ECO:0007669"/>
    <property type="project" value="TreeGrafter"/>
</dbReference>
<dbReference type="PANTHER" id="PTHR11533">
    <property type="entry name" value="PROTEASE M1 ZINC METALLOPROTEASE"/>
    <property type="match status" value="1"/>
</dbReference>
<dbReference type="GO" id="GO:0042277">
    <property type="term" value="F:peptide binding"/>
    <property type="evidence" value="ECO:0007669"/>
    <property type="project" value="TreeGrafter"/>
</dbReference>
<keyword evidence="9" id="KW-0862">Zinc</keyword>
<comment type="cofactor">
    <cofactor evidence="2">
        <name>Zn(2+)</name>
        <dbReference type="ChEBI" id="CHEBI:29105"/>
    </cofactor>
</comment>
<evidence type="ECO:0000256" key="2">
    <source>
        <dbReference type="ARBA" id="ARBA00001947"/>
    </source>
</evidence>
<dbReference type="PROSITE" id="PS51257">
    <property type="entry name" value="PROKAR_LIPOPROTEIN"/>
    <property type="match status" value="1"/>
</dbReference>
<dbReference type="InterPro" id="IPR045357">
    <property type="entry name" value="Aminopeptidase_N-like_N"/>
</dbReference>